<dbReference type="PROSITE" id="PS51007">
    <property type="entry name" value="CYTC"/>
    <property type="match status" value="1"/>
</dbReference>
<keyword evidence="8" id="KW-1185">Reference proteome</keyword>
<dbReference type="PANTHER" id="PTHR33751">
    <property type="entry name" value="CBB3-TYPE CYTOCHROME C OXIDASE SUBUNIT FIXP"/>
    <property type="match status" value="1"/>
</dbReference>
<dbReference type="Pfam" id="PF14715">
    <property type="entry name" value="FixP_N"/>
    <property type="match status" value="1"/>
</dbReference>
<organism evidence="7 8">
    <name type="scientific">Lentisphaera profundi</name>
    <dbReference type="NCBI Taxonomy" id="1658616"/>
    <lineage>
        <taxon>Bacteria</taxon>
        <taxon>Pseudomonadati</taxon>
        <taxon>Lentisphaerota</taxon>
        <taxon>Lentisphaeria</taxon>
        <taxon>Lentisphaerales</taxon>
        <taxon>Lentisphaeraceae</taxon>
        <taxon>Lentisphaera</taxon>
    </lineage>
</organism>
<evidence type="ECO:0000256" key="3">
    <source>
        <dbReference type="ARBA" id="ARBA00023004"/>
    </source>
</evidence>
<keyword evidence="5" id="KW-0812">Transmembrane</keyword>
<keyword evidence="3 4" id="KW-0408">Iron</keyword>
<keyword evidence="5" id="KW-1133">Transmembrane helix</keyword>
<dbReference type="Gene3D" id="6.10.280.130">
    <property type="match status" value="1"/>
</dbReference>
<feature type="transmembrane region" description="Helical" evidence="5">
    <location>
        <begin position="28"/>
        <end position="50"/>
    </location>
</feature>
<name>A0ABY7VUD6_9BACT</name>
<dbReference type="InterPro" id="IPR036909">
    <property type="entry name" value="Cyt_c-like_dom_sf"/>
</dbReference>
<evidence type="ECO:0000256" key="1">
    <source>
        <dbReference type="ARBA" id="ARBA00022617"/>
    </source>
</evidence>
<dbReference type="RefSeq" id="WP_274149456.1">
    <property type="nucleotide sequence ID" value="NZ_CP117811.1"/>
</dbReference>
<dbReference type="EMBL" id="CP117811">
    <property type="protein sequence ID" value="WDE95728.1"/>
    <property type="molecule type" value="Genomic_DNA"/>
</dbReference>
<dbReference type="InterPro" id="IPR050597">
    <property type="entry name" value="Cytochrome_c_Oxidase_Subunit"/>
</dbReference>
<sequence length="183" mass="20454">MTNIPDDDKLMDHDYDGIRELDNDLPTWWLATMIFTIILGGVYVLHYHVFSGGNLMEQAYQRELNNAAQEQQARLADFDSLSPQEQRAQLLLQGQGVFTSKCAICHGPQGQGMVGPNLTDEYFLHGGSLEAIQKIIEVGVADKGMPKWEGQISPREIQGVSQYVYAMKGKKLPGREAQGEKEK</sequence>
<keyword evidence="5" id="KW-0472">Membrane</keyword>
<accession>A0ABY7VUD6</accession>
<dbReference type="InterPro" id="IPR009056">
    <property type="entry name" value="Cyt_c-like_dom"/>
</dbReference>
<evidence type="ECO:0000313" key="8">
    <source>
        <dbReference type="Proteomes" id="UP001214250"/>
    </source>
</evidence>
<reference evidence="7 8" key="1">
    <citation type="submission" date="2023-02" db="EMBL/GenBank/DDBJ databases">
        <title>Genome sequence of Lentisphaera profundi SAORIC-696.</title>
        <authorList>
            <person name="Kim e."/>
            <person name="Cho J.-C."/>
            <person name="Choi A."/>
            <person name="Kang I."/>
        </authorList>
    </citation>
    <scope>NUCLEOTIDE SEQUENCE [LARGE SCALE GENOMIC DNA]</scope>
    <source>
        <strain evidence="7 8">SAORIC-696</strain>
    </source>
</reference>
<dbReference type="InterPro" id="IPR032858">
    <property type="entry name" value="CcoP_N"/>
</dbReference>
<evidence type="ECO:0000256" key="2">
    <source>
        <dbReference type="ARBA" id="ARBA00022723"/>
    </source>
</evidence>
<keyword evidence="1 4" id="KW-0349">Heme</keyword>
<gene>
    <name evidence="7" type="ORF">PQO03_08365</name>
</gene>
<dbReference type="Proteomes" id="UP001214250">
    <property type="component" value="Chromosome 1"/>
</dbReference>
<keyword evidence="2 4" id="KW-0479">Metal-binding</keyword>
<protein>
    <submittedName>
        <fullName evidence="7">Cbb3-type cytochrome c oxidase N-terminal domain-containing protein</fullName>
    </submittedName>
</protein>
<dbReference type="Gene3D" id="1.10.760.10">
    <property type="entry name" value="Cytochrome c-like domain"/>
    <property type="match status" value="1"/>
</dbReference>
<evidence type="ECO:0000256" key="4">
    <source>
        <dbReference type="PROSITE-ProRule" id="PRU00433"/>
    </source>
</evidence>
<evidence type="ECO:0000313" key="7">
    <source>
        <dbReference type="EMBL" id="WDE95728.1"/>
    </source>
</evidence>
<feature type="domain" description="Cytochrome c" evidence="6">
    <location>
        <begin position="89"/>
        <end position="168"/>
    </location>
</feature>
<dbReference type="Pfam" id="PF13442">
    <property type="entry name" value="Cytochrome_CBB3"/>
    <property type="match status" value="1"/>
</dbReference>
<dbReference type="InterPro" id="IPR038414">
    <property type="entry name" value="CcoP_N_sf"/>
</dbReference>
<evidence type="ECO:0000256" key="5">
    <source>
        <dbReference type="SAM" id="Phobius"/>
    </source>
</evidence>
<dbReference type="PANTHER" id="PTHR33751:SF1">
    <property type="entry name" value="CBB3-TYPE CYTOCHROME C OXIDASE SUBUNIT FIXP"/>
    <property type="match status" value="1"/>
</dbReference>
<dbReference type="SUPFAM" id="SSF46626">
    <property type="entry name" value="Cytochrome c"/>
    <property type="match status" value="1"/>
</dbReference>
<evidence type="ECO:0000259" key="6">
    <source>
        <dbReference type="PROSITE" id="PS51007"/>
    </source>
</evidence>
<proteinExistence type="predicted"/>